<feature type="domain" description="Integrase catalytic" evidence="2">
    <location>
        <begin position="239"/>
        <end position="430"/>
    </location>
</feature>
<gene>
    <name evidence="3" type="ORF">AK812_SmicGene23135</name>
</gene>
<dbReference type="OrthoDB" id="448190at2759"/>
<reference evidence="3 4" key="1">
    <citation type="submission" date="2016-02" db="EMBL/GenBank/DDBJ databases">
        <title>Genome analysis of coral dinoflagellate symbionts highlights evolutionary adaptations to a symbiotic lifestyle.</title>
        <authorList>
            <person name="Aranda M."/>
            <person name="Li Y."/>
            <person name="Liew Y.J."/>
            <person name="Baumgarten S."/>
            <person name="Simakov O."/>
            <person name="Wilson M."/>
            <person name="Piel J."/>
            <person name="Ashoor H."/>
            <person name="Bougouffa S."/>
            <person name="Bajic V.B."/>
            <person name="Ryu T."/>
            <person name="Ravasi T."/>
            <person name="Bayer T."/>
            <person name="Micklem G."/>
            <person name="Kim H."/>
            <person name="Bhak J."/>
            <person name="Lajeunesse T.C."/>
            <person name="Voolstra C.R."/>
        </authorList>
    </citation>
    <scope>NUCLEOTIDE SEQUENCE [LARGE SCALE GENOMIC DNA]</scope>
    <source>
        <strain evidence="3 4">CCMP2467</strain>
    </source>
</reference>
<sequence>MGNSKGGKYGKNGNKGKQVAQTVVIDSMRKLYVQDAQGSAMRVGEILKGNEACQDDVEKQVSVKKEEGCEMMEKFVNNIPSGDAGFPFPLSLEGRLCDPPFPVCFDMVKAHFETIRIRGEAELIVFMHSQLEELSTLGIECSYDLVGESEFRAESSAPANDELGGVGDVVFDEDPMGDEAQEAVPVDPEAAVLPDMEEPQQLPPPVIEDKLTLARVTGWAYDIQALSVGCSSASRSEGTTSAPRDIPRVSFDFMYTGYDESANAAVGKKVKDGDDVKDLLYCLVVHDQATSSIACIPCPGKTASRYLGVEIMRFVQSLGHTTIEVFADNEPATVRLQDALVVARSRLGLKTLKKNPAIGQHQSNGAVERTVDLVRRLACTLLDVVRKKSSCSIGVHHPLFGWAFSHSAWLRNHFAVQGGLTPYERTCSAAYKGKLVPYGEPVFAQVVPKRKGNARWLKALFLGKTRSNDQFIVASRSGVRVCRSVRRTGHAWSEDKDLYENVAGQPWDYSSGVYETRLVPPAKSRRPNALPTPDDEAASDPPSPVPLGFSGPASVMPEQSAASAATPAEMLPPTPVGPVASETPSKRAKLHLSRPPPASARVPDVPVFSPAPEVPNPALSIPLGPQTPESALDDLAPSSDVAMPSAGADSTTVEERVSKAPRIRTVSFGDRSFDLNDEGYDGDFPEWEDPETFYKLSEQWSDDECEPARKIEPDSASMNEAGQCSDEALWFKDLGREPDLSAEELYELDRIADEVEVSRLIRKAVLRPVSEQDDVRSMKSLSTKMVRTWRRKRRGNQSYYLRRSRLVAREFKWLEEKQGLFSPSTTTNVVKLIPVLFLMWRMTRPDTTYAIASIDVKDAYLEVPQEEPVIAGLPADYVGTGKYVFLRCVPGQRDGAQRWFSYYVSFLKSEMPLTACVENPAIMRVPEGPMLMHVDDGLTLGPLEWLKQKYIPTLKTKFEISVEIAYRLGDSFSFLKRKHTILESGILIETPETYIRHMASILDVKHTTKHNTPYLADLIQDDRSAALGPADAAKYRSALGVALYLSNDRIDICYSVRVLAGFMSAPTQTAWKGLVRLTKYLLNTMGYATLLAPKRSGSTVYRETPYDDQDHCMEIYSDSDWSGNKVTRKSFGCATFAINGCVVHHMCRSHRTISLSSAEAEWYAGISASCEGLFIRSVFEFMAGSPCSLHLKMDNSAARQLALRQGVGNKTRHIAGRLLWLQQAVREGQLTVSAIASAYNLGDLSTKMHSAIRLKVLMFLHGCADAVTAQTIGSEEFEEMVMRENVKSQVKRVRQGWARELGSSECFTGDMNRLAKRVAMLTIMMMPTLAEAADDGTQQAPNYSLYFVTVLCMLFAVYRALSHFQDGYGPLSGDAATFVYLGGSMLSEMSGEQWMIMAMLAALWNANFRQRAVVTQTSRVPEQVQTSSSFSSASHVQMTTSVTEPAATTSATDVVDIPQDVYKPSPIADRNGLHGMKLNKTLCFQTANLPEQVRIANDHMRIRTSIWRGILLALIAFCPAPIAERDVSFVQLETVLSSRDPGSERALLSVAGSEGLATRPWEVYHYLAVAYHKSGVDLMKNLLHDIFHALGAPDTAIGKWCRPCYPNTCANPTAPIRVLLDMYSPEVEVRNPLDMVASAYCYHIRMQEPLNLMTLAPLLLLMDVKGGVAFLARRMLEVVEEMTAVFESPANDTHRVSYERMVGSSDGFDVELEKLLTFWFEGLHLTEEEWQRVRRAGRHQDLHRFPEVDDHEHTNSPDCMANARNATLAMPEGLLARYKACQQRLGYPVG</sequence>
<feature type="region of interest" description="Disordered" evidence="1">
    <location>
        <begin position="518"/>
        <end position="601"/>
    </location>
</feature>
<evidence type="ECO:0000313" key="4">
    <source>
        <dbReference type="Proteomes" id="UP000186817"/>
    </source>
</evidence>
<dbReference type="CDD" id="cd09272">
    <property type="entry name" value="RNase_HI_RT_Ty1"/>
    <property type="match status" value="1"/>
</dbReference>
<evidence type="ECO:0000259" key="2">
    <source>
        <dbReference type="PROSITE" id="PS50994"/>
    </source>
</evidence>
<keyword evidence="4" id="KW-1185">Reference proteome</keyword>
<evidence type="ECO:0000256" key="1">
    <source>
        <dbReference type="SAM" id="MobiDB-lite"/>
    </source>
</evidence>
<evidence type="ECO:0000313" key="3">
    <source>
        <dbReference type="EMBL" id="OLP94806.1"/>
    </source>
</evidence>
<name>A0A1Q9DI16_SYMMI</name>
<dbReference type="PROSITE" id="PS50994">
    <property type="entry name" value="INTEGRASE"/>
    <property type="match status" value="1"/>
</dbReference>
<dbReference type="EMBL" id="LSRX01000527">
    <property type="protein sequence ID" value="OLP94806.1"/>
    <property type="molecule type" value="Genomic_DNA"/>
</dbReference>
<accession>A0A1Q9DI16</accession>
<dbReference type="PANTHER" id="PTHR11439:SF483">
    <property type="entry name" value="PEPTIDE SYNTHASE GLIP-LIKE, PUTATIVE (AFU_ORTHOLOGUE AFUA_3G12920)-RELATED"/>
    <property type="match status" value="1"/>
</dbReference>
<protein>
    <submittedName>
        <fullName evidence="3">Retrovirus-related Pol polyprotein from transposon TNT 1-94</fullName>
    </submittedName>
</protein>
<dbReference type="GO" id="GO:0015074">
    <property type="term" value="P:DNA integration"/>
    <property type="evidence" value="ECO:0007669"/>
    <property type="project" value="InterPro"/>
</dbReference>
<comment type="caution">
    <text evidence="3">The sequence shown here is derived from an EMBL/GenBank/DDBJ whole genome shotgun (WGS) entry which is preliminary data.</text>
</comment>
<dbReference type="InterPro" id="IPR001584">
    <property type="entry name" value="Integrase_cat-core"/>
</dbReference>
<dbReference type="Proteomes" id="UP000186817">
    <property type="component" value="Unassembled WGS sequence"/>
</dbReference>
<organism evidence="3 4">
    <name type="scientific">Symbiodinium microadriaticum</name>
    <name type="common">Dinoflagellate</name>
    <name type="synonym">Zooxanthella microadriatica</name>
    <dbReference type="NCBI Taxonomy" id="2951"/>
    <lineage>
        <taxon>Eukaryota</taxon>
        <taxon>Sar</taxon>
        <taxon>Alveolata</taxon>
        <taxon>Dinophyceae</taxon>
        <taxon>Suessiales</taxon>
        <taxon>Symbiodiniaceae</taxon>
        <taxon>Symbiodinium</taxon>
    </lineage>
</organism>
<proteinExistence type="predicted"/>
<dbReference type="PANTHER" id="PTHR11439">
    <property type="entry name" value="GAG-POL-RELATED RETROTRANSPOSON"/>
    <property type="match status" value="1"/>
</dbReference>